<name>A0A1T3WLD0_9MYCO</name>
<keyword evidence="6 8" id="KW-0472">Membrane</keyword>
<proteinExistence type="inferred from homology"/>
<organism evidence="10 11">
    <name type="scientific">Mycolicibacterium diernhoferi</name>
    <dbReference type="NCBI Taxonomy" id="1801"/>
    <lineage>
        <taxon>Bacteria</taxon>
        <taxon>Bacillati</taxon>
        <taxon>Actinomycetota</taxon>
        <taxon>Actinomycetes</taxon>
        <taxon>Mycobacteriales</taxon>
        <taxon>Mycobacteriaceae</taxon>
        <taxon>Mycolicibacterium</taxon>
    </lineage>
</organism>
<reference evidence="10 11" key="1">
    <citation type="submission" date="2016-09" db="EMBL/GenBank/DDBJ databases">
        <title>genome sequences of unsequenced Mycobacteria.</title>
        <authorList>
            <person name="Greninger A.L."/>
            <person name="Jerome K.R."/>
            <person name="Mcnair B."/>
            <person name="Wallis C."/>
            <person name="Fang F."/>
        </authorList>
    </citation>
    <scope>NUCLEOTIDE SEQUENCE [LARGE SCALE GENOMIC DNA]</scope>
    <source>
        <strain evidence="10 11">BM1</strain>
    </source>
</reference>
<evidence type="ECO:0000256" key="7">
    <source>
        <dbReference type="SAM" id="MobiDB-lite"/>
    </source>
</evidence>
<dbReference type="GO" id="GO:0016780">
    <property type="term" value="F:phosphotransferase activity, for other substituted phosphate groups"/>
    <property type="evidence" value="ECO:0007669"/>
    <property type="project" value="TreeGrafter"/>
</dbReference>
<dbReference type="RefSeq" id="WP_073857199.1">
    <property type="nucleotide sequence ID" value="NZ_BAAATC010000003.1"/>
</dbReference>
<keyword evidence="5 8" id="KW-1133">Transmembrane helix</keyword>
<feature type="transmembrane region" description="Helical" evidence="8">
    <location>
        <begin position="31"/>
        <end position="55"/>
    </location>
</feature>
<evidence type="ECO:0000256" key="2">
    <source>
        <dbReference type="ARBA" id="ARBA00006464"/>
    </source>
</evidence>
<dbReference type="InterPro" id="IPR003362">
    <property type="entry name" value="Bact_transf"/>
</dbReference>
<evidence type="ECO:0000256" key="1">
    <source>
        <dbReference type="ARBA" id="ARBA00004141"/>
    </source>
</evidence>
<feature type="region of interest" description="Disordered" evidence="7">
    <location>
        <begin position="1"/>
        <end position="26"/>
    </location>
</feature>
<dbReference type="EMBL" id="MIJD01000048">
    <property type="protein sequence ID" value="OPE55097.1"/>
    <property type="molecule type" value="Genomic_DNA"/>
</dbReference>
<feature type="transmembrane region" description="Helical" evidence="8">
    <location>
        <begin position="311"/>
        <end position="334"/>
    </location>
</feature>
<dbReference type="Proteomes" id="UP000191039">
    <property type="component" value="Unassembled WGS sequence"/>
</dbReference>
<evidence type="ECO:0000313" key="11">
    <source>
        <dbReference type="Proteomes" id="UP000191039"/>
    </source>
</evidence>
<evidence type="ECO:0000256" key="8">
    <source>
        <dbReference type="SAM" id="Phobius"/>
    </source>
</evidence>
<comment type="caution">
    <text evidence="10">The sequence shown here is derived from an EMBL/GenBank/DDBJ whole genome shotgun (WGS) entry which is preliminary data.</text>
</comment>
<comment type="subcellular location">
    <subcellularLocation>
        <location evidence="1">Membrane</location>
        <topology evidence="1">Multi-pass membrane protein</topology>
    </subcellularLocation>
</comment>
<keyword evidence="3 10" id="KW-0808">Transferase</keyword>
<gene>
    <name evidence="10" type="ORF">BV510_06935</name>
</gene>
<keyword evidence="4 8" id="KW-0812">Transmembrane</keyword>
<comment type="similarity">
    <text evidence="2">Belongs to the bacterial sugar transferase family.</text>
</comment>
<dbReference type="Gene3D" id="3.40.50.720">
    <property type="entry name" value="NAD(P)-binding Rossmann-like Domain"/>
    <property type="match status" value="1"/>
</dbReference>
<feature type="transmembrane region" description="Helical" evidence="8">
    <location>
        <begin position="106"/>
        <end position="129"/>
    </location>
</feature>
<dbReference type="PANTHER" id="PTHR30576:SF10">
    <property type="entry name" value="SLL5057 PROTEIN"/>
    <property type="match status" value="1"/>
</dbReference>
<evidence type="ECO:0000256" key="4">
    <source>
        <dbReference type="ARBA" id="ARBA00022692"/>
    </source>
</evidence>
<evidence type="ECO:0000259" key="9">
    <source>
        <dbReference type="Pfam" id="PF02397"/>
    </source>
</evidence>
<evidence type="ECO:0000256" key="6">
    <source>
        <dbReference type="ARBA" id="ARBA00023136"/>
    </source>
</evidence>
<evidence type="ECO:0000256" key="3">
    <source>
        <dbReference type="ARBA" id="ARBA00022679"/>
    </source>
</evidence>
<dbReference type="Pfam" id="PF13727">
    <property type="entry name" value="CoA_binding_3"/>
    <property type="match status" value="1"/>
</dbReference>
<evidence type="ECO:0000256" key="5">
    <source>
        <dbReference type="ARBA" id="ARBA00022989"/>
    </source>
</evidence>
<feature type="transmembrane region" description="Helical" evidence="8">
    <location>
        <begin position="75"/>
        <end position="94"/>
    </location>
</feature>
<feature type="domain" description="Bacterial sugar transferase" evidence="9">
    <location>
        <begin position="308"/>
        <end position="495"/>
    </location>
</feature>
<dbReference type="InterPro" id="IPR017475">
    <property type="entry name" value="EPS_sugar_tfrase"/>
</dbReference>
<evidence type="ECO:0000313" key="10">
    <source>
        <dbReference type="EMBL" id="OPE55097.1"/>
    </source>
</evidence>
<dbReference type="AlphaFoldDB" id="A0A1T3WLD0"/>
<dbReference type="PANTHER" id="PTHR30576">
    <property type="entry name" value="COLANIC BIOSYNTHESIS UDP-GLUCOSE LIPID CARRIER TRANSFERASE"/>
    <property type="match status" value="1"/>
</dbReference>
<sequence length="501" mass="54228">MAGAPAKAAQGEPGATGHRSLSPKEQRRRRAFRAIIVSDLVIICCSTIFGHILMFGGTSARFSLGATGLGEVSCVWLSVTLMLIWTTFLAVGSWSPRNTGRGADDYVVLGLATLQVFGLFAALSLLLSIDISARFLGIVLPLGLAGLMINRWLWRRASARRRRQGLDQAPLLIVGTEAAARDIATEFGKDPWAGYRIAGVCTPAGPTSTNASMSINGTTVPIVGMDQAILDAVACTGAETVALAATDHLRPVEIRRLMWELDEVGVDLMIAPGLIDVANQRLVSSPVAGMAMLEVTKPQYSRANSLLKRTFDIIFATTALLLVSPVLIAAAIAVKRSGPGPVFYRSERIGIDGTEFQMTKFRSMVTGADAQVADLIVKHSGNSLYFKLKDDPRVTRAGKFLRKYSIDELPQFFDVLRGDMSVVGPRPQVRREVDSYDDLVGRRLTVKPGLTGLWQVSGRSDLEVEDAVRLDLSYVENWSLMQDMVIIAKTVTTVLRGSGAY</sequence>
<accession>A0A1T3WLD0</accession>
<protein>
    <submittedName>
        <fullName evidence="10">UDP-phosphate galactose phosphotransferase</fullName>
    </submittedName>
</protein>
<dbReference type="Pfam" id="PF02397">
    <property type="entry name" value="Bac_transf"/>
    <property type="match status" value="1"/>
</dbReference>
<dbReference type="NCBIfam" id="TIGR03025">
    <property type="entry name" value="EPS_sugtrans"/>
    <property type="match status" value="1"/>
</dbReference>
<feature type="transmembrane region" description="Helical" evidence="8">
    <location>
        <begin position="135"/>
        <end position="154"/>
    </location>
</feature>
<dbReference type="GO" id="GO:0016020">
    <property type="term" value="C:membrane"/>
    <property type="evidence" value="ECO:0007669"/>
    <property type="project" value="UniProtKB-SubCell"/>
</dbReference>